<comment type="similarity">
    <text evidence="1">Belongs to the Toll-like receptor family.</text>
</comment>
<dbReference type="SUPFAM" id="SSF52058">
    <property type="entry name" value="L domain-like"/>
    <property type="match status" value="3"/>
</dbReference>
<dbReference type="InterPro" id="IPR035897">
    <property type="entry name" value="Toll_tir_struct_dom_sf"/>
</dbReference>
<keyword evidence="4" id="KW-0812">Transmembrane</keyword>
<dbReference type="InterPro" id="IPR032675">
    <property type="entry name" value="LRR_dom_sf"/>
</dbReference>
<feature type="transmembrane region" description="Helical" evidence="4">
    <location>
        <begin position="837"/>
        <end position="858"/>
    </location>
</feature>
<dbReference type="SMART" id="SM00369">
    <property type="entry name" value="LRR_TYP"/>
    <property type="match status" value="8"/>
</dbReference>
<dbReference type="PROSITE" id="PS50104">
    <property type="entry name" value="TIR"/>
    <property type="match status" value="1"/>
</dbReference>
<evidence type="ECO:0000256" key="3">
    <source>
        <dbReference type="ARBA" id="ARBA00022737"/>
    </source>
</evidence>
<keyword evidence="4" id="KW-0472">Membrane</keyword>
<evidence type="ECO:0000313" key="7">
    <source>
        <dbReference type="EMBL" id="GFO36500.1"/>
    </source>
</evidence>
<protein>
    <submittedName>
        <fullName evidence="7">Toll-like receptor e</fullName>
    </submittedName>
</protein>
<sequence>MLLSVLLIYLALLPACSNISTPCFSNCTCFTGKNNFLEIDCSTRGFYSFPQDLPETTISVDLSSNQISTWNTYSAARLPHLSYIKLSDNIIKEVTSKTRTIAGDVRLNTDTKLRFFSDQDTTKRPSSSPALHGFSLKTLLLNDNQITSIENDAFAEYGNLELLDLSRNRLETLQQNVFRGLYSLVSLKLQQNYLDLLPETYPVSVFADLKRLKKLNIQGNYRPDTKLSSTTPMLNKSLHLENTTVKFIDNRTYPDKALSYLKSLNVLQMDALHYNILPGPGFRYLTNLTVLDFSGSIALNGLPELFFSNFSFHEPLQLILSGCKLTFIHNDTFAYIPTLHSLNLRHNTHLQFEGFEIASRGLLKTKIKYLDISRIHRDSLITLQGKSFQNLKYVPLEELVIENNHIWFINMSLIGNLPRTLKKLSVGENRLTDAQFFIGLLRLSNMEIFNASVQNKFHWVESKSFCRSQQSGPVSLDTLKQKRSPLTKIKRRTSAATFASTEKSLSISSQQNNCQEFQEVSEDFLEKLQREFCPVDDISHIKVSSTLHNSTRMFNVSKAMIAAFYTGKSYIEVWDVNDFILPTGPTPLPVNLREIYFSQLKLGIAMPKILFQKNVLKKFDLSRNSFWCLGGPIGGLYFLEHLDLSGNHCILLSPYFFNDMPSLKRLYLSNNVIGSSLEADIDGRTFSKLHALEVLDLSACSIRTLYAHTFISNRNLTILLLDHNALNSFTPDLSKLKNLNYLDLTHNDLRQLQTSTRASLDLIASDNPNISIDLSDNPLFCDCSTFSFLQWVVTTKVHLRNLERYQCTYVNGSIVHVSDVVEKLMPSLSSHCFGQDMFTVVIVALLVLTMGLTGAATYSHFHSRLLFFIYISKKRYFRFFSDPEQTGIRDVFLVFDDESRVWRSFVARVVKPALERRGVSCYISEIDSLAGTPTRLVVEESVLAGKKTLVLLTRGLFQYEEKILEINMALLAEQMRLTEVLLFLCLEEWAELDIPRHILRILEERQVVFYPGNFRRFWDDFANSIKP</sequence>
<feature type="chain" id="PRO_5043752643" evidence="5">
    <location>
        <begin position="19"/>
        <end position="1027"/>
    </location>
</feature>
<feature type="domain" description="TIR" evidence="6">
    <location>
        <begin position="887"/>
        <end position="1025"/>
    </location>
</feature>
<dbReference type="InterPro" id="IPR003591">
    <property type="entry name" value="Leu-rich_rpt_typical-subtyp"/>
</dbReference>
<keyword evidence="5" id="KW-0732">Signal</keyword>
<dbReference type="GO" id="GO:0007165">
    <property type="term" value="P:signal transduction"/>
    <property type="evidence" value="ECO:0007669"/>
    <property type="project" value="InterPro"/>
</dbReference>
<dbReference type="SUPFAM" id="SSF52200">
    <property type="entry name" value="Toll/Interleukin receptor TIR domain"/>
    <property type="match status" value="1"/>
</dbReference>
<feature type="signal peptide" evidence="5">
    <location>
        <begin position="1"/>
        <end position="18"/>
    </location>
</feature>
<evidence type="ECO:0000256" key="4">
    <source>
        <dbReference type="SAM" id="Phobius"/>
    </source>
</evidence>
<proteinExistence type="inferred from homology"/>
<evidence type="ECO:0000313" key="8">
    <source>
        <dbReference type="Proteomes" id="UP000735302"/>
    </source>
</evidence>
<dbReference type="EMBL" id="BLXT01007071">
    <property type="protein sequence ID" value="GFO36500.1"/>
    <property type="molecule type" value="Genomic_DNA"/>
</dbReference>
<dbReference type="PANTHER" id="PTHR24366:SF96">
    <property type="entry name" value="LEUCINE RICH REPEAT CONTAINING 53"/>
    <property type="match status" value="1"/>
</dbReference>
<keyword evidence="4" id="KW-1133">Transmembrane helix</keyword>
<keyword evidence="2" id="KW-0433">Leucine-rich repeat</keyword>
<evidence type="ECO:0000256" key="5">
    <source>
        <dbReference type="SAM" id="SignalP"/>
    </source>
</evidence>
<dbReference type="AlphaFoldDB" id="A0AAV4CXJ4"/>
<dbReference type="PANTHER" id="PTHR24366">
    <property type="entry name" value="IG(IMMUNOGLOBULIN) AND LRR(LEUCINE RICH REPEAT) DOMAINS"/>
    <property type="match status" value="1"/>
</dbReference>
<dbReference type="InterPro" id="IPR001611">
    <property type="entry name" value="Leu-rich_rpt"/>
</dbReference>
<name>A0AAV4CXJ4_9GAST</name>
<keyword evidence="7" id="KW-0675">Receptor</keyword>
<dbReference type="Proteomes" id="UP000735302">
    <property type="component" value="Unassembled WGS sequence"/>
</dbReference>
<dbReference type="Gene3D" id="3.80.10.10">
    <property type="entry name" value="Ribonuclease Inhibitor"/>
    <property type="match status" value="4"/>
</dbReference>
<evidence type="ECO:0000259" key="6">
    <source>
        <dbReference type="PROSITE" id="PS50104"/>
    </source>
</evidence>
<reference evidence="7 8" key="1">
    <citation type="journal article" date="2021" name="Elife">
        <title>Chloroplast acquisition without the gene transfer in kleptoplastic sea slugs, Plakobranchus ocellatus.</title>
        <authorList>
            <person name="Maeda T."/>
            <person name="Takahashi S."/>
            <person name="Yoshida T."/>
            <person name="Shimamura S."/>
            <person name="Takaki Y."/>
            <person name="Nagai Y."/>
            <person name="Toyoda A."/>
            <person name="Suzuki Y."/>
            <person name="Arimoto A."/>
            <person name="Ishii H."/>
            <person name="Satoh N."/>
            <person name="Nishiyama T."/>
            <person name="Hasebe M."/>
            <person name="Maruyama T."/>
            <person name="Minagawa J."/>
            <person name="Obokata J."/>
            <person name="Shigenobu S."/>
        </authorList>
    </citation>
    <scope>NUCLEOTIDE SEQUENCE [LARGE SCALE GENOMIC DNA]</scope>
</reference>
<keyword evidence="3" id="KW-0677">Repeat</keyword>
<accession>A0AAV4CXJ4</accession>
<comment type="caution">
    <text evidence="7">The sequence shown here is derived from an EMBL/GenBank/DDBJ whole genome shotgun (WGS) entry which is preliminary data.</text>
</comment>
<dbReference type="InterPro" id="IPR000157">
    <property type="entry name" value="TIR_dom"/>
</dbReference>
<evidence type="ECO:0000256" key="1">
    <source>
        <dbReference type="ARBA" id="ARBA00009634"/>
    </source>
</evidence>
<dbReference type="Gene3D" id="3.40.50.10140">
    <property type="entry name" value="Toll/interleukin-1 receptor homology (TIR) domain"/>
    <property type="match status" value="1"/>
</dbReference>
<keyword evidence="8" id="KW-1185">Reference proteome</keyword>
<dbReference type="PROSITE" id="PS51450">
    <property type="entry name" value="LRR"/>
    <property type="match status" value="2"/>
</dbReference>
<organism evidence="7 8">
    <name type="scientific">Plakobranchus ocellatus</name>
    <dbReference type="NCBI Taxonomy" id="259542"/>
    <lineage>
        <taxon>Eukaryota</taxon>
        <taxon>Metazoa</taxon>
        <taxon>Spiralia</taxon>
        <taxon>Lophotrochozoa</taxon>
        <taxon>Mollusca</taxon>
        <taxon>Gastropoda</taxon>
        <taxon>Heterobranchia</taxon>
        <taxon>Euthyneura</taxon>
        <taxon>Panpulmonata</taxon>
        <taxon>Sacoglossa</taxon>
        <taxon>Placobranchoidea</taxon>
        <taxon>Plakobranchidae</taxon>
        <taxon>Plakobranchus</taxon>
    </lineage>
</organism>
<gene>
    <name evidence="7" type="ORF">PoB_006300500</name>
</gene>
<dbReference type="Pfam" id="PF13855">
    <property type="entry name" value="LRR_8"/>
    <property type="match status" value="3"/>
</dbReference>
<evidence type="ECO:0000256" key="2">
    <source>
        <dbReference type="ARBA" id="ARBA00022614"/>
    </source>
</evidence>